<evidence type="ECO:0000256" key="7">
    <source>
        <dbReference type="ARBA" id="ARBA00022853"/>
    </source>
</evidence>
<comment type="subunit">
    <text evidence="16">Component of an histone acetyltransferase complex. Interacts with H3K4me3 and to a lesser extent with H3K4me2.</text>
</comment>
<feature type="site" description="Histone H3K4me3 binding" evidence="13">
    <location>
        <position position="400"/>
    </location>
</feature>
<dbReference type="InterPro" id="IPR001965">
    <property type="entry name" value="Znf_PHD"/>
</dbReference>
<evidence type="ECO:0000256" key="13">
    <source>
        <dbReference type="PIRSR" id="PIRSR628651-50"/>
    </source>
</evidence>
<proteinExistence type="inferred from homology"/>
<organism evidence="19 20">
    <name type="scientific">Carpinus fangiana</name>
    <dbReference type="NCBI Taxonomy" id="176857"/>
    <lineage>
        <taxon>Eukaryota</taxon>
        <taxon>Viridiplantae</taxon>
        <taxon>Streptophyta</taxon>
        <taxon>Embryophyta</taxon>
        <taxon>Tracheophyta</taxon>
        <taxon>Spermatophyta</taxon>
        <taxon>Magnoliopsida</taxon>
        <taxon>eudicotyledons</taxon>
        <taxon>Gunneridae</taxon>
        <taxon>Pentapetalae</taxon>
        <taxon>rosids</taxon>
        <taxon>fabids</taxon>
        <taxon>Fagales</taxon>
        <taxon>Betulaceae</taxon>
        <taxon>Carpinus</taxon>
    </lineage>
</organism>
<dbReference type="SUPFAM" id="SSF57903">
    <property type="entry name" value="FYVE/PHD zinc finger"/>
    <property type="match status" value="1"/>
</dbReference>
<keyword evidence="9 16" id="KW-0539">Nucleus</keyword>
<feature type="binding site" evidence="14">
    <location>
        <position position="417"/>
    </location>
    <ligand>
        <name>Zn(2+)</name>
        <dbReference type="ChEBI" id="CHEBI:29105"/>
        <label>1</label>
    </ligand>
</feature>
<dbReference type="CDD" id="cd15505">
    <property type="entry name" value="PHD_ING"/>
    <property type="match status" value="1"/>
</dbReference>
<keyword evidence="7 16" id="KW-0156">Chromatin regulator</keyword>
<evidence type="ECO:0000256" key="12">
    <source>
        <dbReference type="ARBA" id="ARBA00037044"/>
    </source>
</evidence>
<dbReference type="EMBL" id="VIBQ01000012">
    <property type="protein sequence ID" value="KAB8343086.1"/>
    <property type="molecule type" value="Genomic_DNA"/>
</dbReference>
<keyword evidence="10" id="KW-0469">Meiosis</keyword>
<evidence type="ECO:0000256" key="9">
    <source>
        <dbReference type="ARBA" id="ARBA00023242"/>
    </source>
</evidence>
<evidence type="ECO:0000256" key="1">
    <source>
        <dbReference type="ARBA" id="ARBA00004123"/>
    </source>
</evidence>
<feature type="binding site" evidence="14">
    <location>
        <position position="430"/>
    </location>
    <ligand>
        <name>Zn(2+)</name>
        <dbReference type="ChEBI" id="CHEBI:29105"/>
        <label>2</label>
    </ligand>
</feature>
<comment type="function">
    <text evidence="12">Component of the NuA4 histone acetyltransferase complex which is involved in transcriptional activation of selected genes principally by acetylation of nucleosomal histone H4 and H2A. The NuA4 complex is also involved in DNA repair. Involved in cell cycle progression and meiosis.</text>
</comment>
<dbReference type="OrthoDB" id="5411773at2759"/>
<keyword evidence="11" id="KW-0131">Cell cycle</keyword>
<dbReference type="InterPro" id="IPR013083">
    <property type="entry name" value="Znf_RING/FYVE/PHD"/>
</dbReference>
<feature type="domain" description="PHD-type" evidence="18">
    <location>
        <begin position="387"/>
        <end position="436"/>
    </location>
</feature>
<name>A0A5N6KTL4_9ROSI</name>
<feature type="region of interest" description="Disordered" evidence="17">
    <location>
        <begin position="126"/>
        <end position="151"/>
    </location>
</feature>
<gene>
    <name evidence="19" type="ORF">FH972_022680</name>
</gene>
<evidence type="ECO:0000256" key="4">
    <source>
        <dbReference type="ARBA" id="ARBA00022763"/>
    </source>
</evidence>
<feature type="compositionally biased region" description="Low complexity" evidence="17">
    <location>
        <begin position="303"/>
        <end position="312"/>
    </location>
</feature>
<comment type="subcellular location">
    <subcellularLocation>
        <location evidence="1 16">Nucleus</location>
    </subcellularLocation>
</comment>
<dbReference type="InterPro" id="IPR011011">
    <property type="entry name" value="Znf_FYVE_PHD"/>
</dbReference>
<dbReference type="GO" id="GO:0006325">
    <property type="term" value="P:chromatin organization"/>
    <property type="evidence" value="ECO:0007669"/>
    <property type="project" value="UniProtKB-KW"/>
</dbReference>
<dbReference type="Gene3D" id="3.30.40.10">
    <property type="entry name" value="Zinc/RING finger domain, C3HC4 (zinc finger)"/>
    <property type="match status" value="1"/>
</dbReference>
<dbReference type="GO" id="GO:0006281">
    <property type="term" value="P:DNA repair"/>
    <property type="evidence" value="ECO:0007669"/>
    <property type="project" value="UniProtKB-KW"/>
</dbReference>
<dbReference type="InterPro" id="IPR024610">
    <property type="entry name" value="ING_N_histone-binding"/>
</dbReference>
<feature type="binding site" evidence="14">
    <location>
        <position position="408"/>
    </location>
    <ligand>
        <name>Zn(2+)</name>
        <dbReference type="ChEBI" id="CHEBI:29105"/>
        <label>2</label>
    </ligand>
</feature>
<evidence type="ECO:0000256" key="16">
    <source>
        <dbReference type="RuleBase" id="RU361213"/>
    </source>
</evidence>
<feature type="binding site" evidence="14">
    <location>
        <position position="390"/>
    </location>
    <ligand>
        <name>Zn(2+)</name>
        <dbReference type="ChEBI" id="CHEBI:29105"/>
        <label>1</label>
    </ligand>
</feature>
<dbReference type="GO" id="GO:0005634">
    <property type="term" value="C:nucleus"/>
    <property type="evidence" value="ECO:0007669"/>
    <property type="project" value="UniProtKB-SubCell"/>
</dbReference>
<dbReference type="PANTHER" id="PTHR10333:SF100">
    <property type="entry name" value="CHROMATIN MODIFICATION-RELATED PROTEIN YNG2"/>
    <property type="match status" value="1"/>
</dbReference>
<keyword evidence="5 15" id="KW-0863">Zinc-finger</keyword>
<feature type="site" description="Histone H3K4me3 binding" evidence="13">
    <location>
        <position position="412"/>
    </location>
</feature>
<dbReference type="SMART" id="SM00249">
    <property type="entry name" value="PHD"/>
    <property type="match status" value="1"/>
</dbReference>
<keyword evidence="4" id="KW-0227">DNA damage</keyword>
<evidence type="ECO:0000256" key="11">
    <source>
        <dbReference type="ARBA" id="ARBA00023306"/>
    </source>
</evidence>
<feature type="compositionally biased region" description="Low complexity" evidence="17">
    <location>
        <begin position="341"/>
        <end position="359"/>
    </location>
</feature>
<keyword evidence="8" id="KW-0234">DNA repair</keyword>
<feature type="binding site" evidence="14">
    <location>
        <position position="433"/>
    </location>
    <ligand>
        <name>Zn(2+)</name>
        <dbReference type="ChEBI" id="CHEBI:29105"/>
        <label>2</label>
    </ligand>
</feature>
<evidence type="ECO:0000256" key="3">
    <source>
        <dbReference type="ARBA" id="ARBA00022723"/>
    </source>
</evidence>
<reference evidence="19 20" key="1">
    <citation type="submission" date="2019-06" db="EMBL/GenBank/DDBJ databases">
        <title>A chromosomal-level reference genome of Carpinus fangiana (Coryloideae, Betulaceae).</title>
        <authorList>
            <person name="Yang X."/>
            <person name="Wang Z."/>
            <person name="Zhang L."/>
            <person name="Hao G."/>
            <person name="Liu J."/>
            <person name="Yang Y."/>
        </authorList>
    </citation>
    <scope>NUCLEOTIDE SEQUENCE [LARGE SCALE GENOMIC DNA]</scope>
    <source>
        <strain evidence="19">Cfa_2016G</strain>
        <tissue evidence="19">Leaf</tissue>
    </source>
</reference>
<dbReference type="PANTHER" id="PTHR10333">
    <property type="entry name" value="INHIBITOR OF GROWTH PROTEIN"/>
    <property type="match status" value="1"/>
</dbReference>
<dbReference type="Gene3D" id="6.10.140.1740">
    <property type="match status" value="1"/>
</dbReference>
<dbReference type="CDD" id="cd16858">
    <property type="entry name" value="ING_ING3_Yng2p"/>
    <property type="match status" value="1"/>
</dbReference>
<evidence type="ECO:0000256" key="5">
    <source>
        <dbReference type="ARBA" id="ARBA00022771"/>
    </source>
</evidence>
<feature type="compositionally biased region" description="Polar residues" evidence="17">
    <location>
        <begin position="200"/>
        <end position="210"/>
    </location>
</feature>
<dbReference type="GO" id="GO:0006355">
    <property type="term" value="P:regulation of DNA-templated transcription"/>
    <property type="evidence" value="ECO:0007669"/>
    <property type="project" value="TreeGrafter"/>
</dbReference>
<dbReference type="SMART" id="SM01408">
    <property type="entry name" value="ING"/>
    <property type="match status" value="1"/>
</dbReference>
<dbReference type="GO" id="GO:0035267">
    <property type="term" value="C:NuA4 histone acetyltransferase complex"/>
    <property type="evidence" value="ECO:0007669"/>
    <property type="project" value="TreeGrafter"/>
</dbReference>
<dbReference type="GO" id="GO:0008270">
    <property type="term" value="F:zinc ion binding"/>
    <property type="evidence" value="ECO:0007669"/>
    <property type="project" value="UniProtKB-KW"/>
</dbReference>
<feature type="site" description="Histone H3K4me3 binding" evidence="13">
    <location>
        <position position="389"/>
    </location>
</feature>
<dbReference type="InterPro" id="IPR019786">
    <property type="entry name" value="Zinc_finger_PHD-type_CS"/>
</dbReference>
<comment type="caution">
    <text evidence="19">The sequence shown here is derived from an EMBL/GenBank/DDBJ whole genome shotgun (WGS) entry which is preliminary data.</text>
</comment>
<comment type="similarity">
    <text evidence="2 16">Belongs to the ING family.</text>
</comment>
<comment type="function">
    <text evidence="16">Component of an histone acetyltransferase complex.</text>
</comment>
<evidence type="ECO:0000256" key="6">
    <source>
        <dbReference type="ARBA" id="ARBA00022833"/>
    </source>
</evidence>
<evidence type="ECO:0000256" key="10">
    <source>
        <dbReference type="ARBA" id="ARBA00023254"/>
    </source>
</evidence>
<feature type="binding site" evidence="14">
    <location>
        <position position="403"/>
    </location>
    <ligand>
        <name>Zn(2+)</name>
        <dbReference type="ChEBI" id="CHEBI:29105"/>
        <label>2</label>
    </ligand>
</feature>
<evidence type="ECO:0000256" key="8">
    <source>
        <dbReference type="ARBA" id="ARBA00023204"/>
    </source>
</evidence>
<dbReference type="GO" id="GO:0051321">
    <property type="term" value="P:meiotic cell cycle"/>
    <property type="evidence" value="ECO:0007669"/>
    <property type="project" value="UniProtKB-KW"/>
</dbReference>
<dbReference type="AlphaFoldDB" id="A0A5N6KTL4"/>
<keyword evidence="3 14" id="KW-0479">Metal-binding</keyword>
<evidence type="ECO:0000256" key="14">
    <source>
        <dbReference type="PIRSR" id="PIRSR628651-51"/>
    </source>
</evidence>
<feature type="site" description="Histone H3K4me3 binding" evidence="13">
    <location>
        <position position="404"/>
    </location>
</feature>
<keyword evidence="6 14" id="KW-0862">Zinc</keyword>
<evidence type="ECO:0000256" key="15">
    <source>
        <dbReference type="PROSITE-ProRule" id="PRU00146"/>
    </source>
</evidence>
<sequence length="445" mass="46094">MATSEDAATVLENFVHDVANMPAEIAHLLEEVQAKDKQMEEHRNHISQRDRAIQNLVKRDGGHAPQPKEATYVKGVKEHFDHAERIQKEKCLLADKVAILLDRHVKRLDQSIERLVQEGQIPLDSQLPSLLNPHSGGNLAPPAAASSGTNTGVTTPLAAALSHSAGSSTLIADAAAIRLRQSGALTRPGGATTPAIPGVQGQNGSAVSNGGTPGPSGALTAPNAAMAARQRELSAGADPKRRRAGAPGTLQLPPSGLRQSSAGPPGAGTPKVGTPGGSRAGSAGPRTKKGVVANKKLPGKGGSLLKKAGTKGLSKKQARRLAAKRNGASPSTTGDDDGDDASGSGSDAGSDVAANAGASVRGQMMGKDGAADEDMEDAGYDEDGDDAAYCICQKPSFGNMVACDNEKCELEWFHWDCVHLTAEPKGKWLCPNCRILPPSKIKYAR</sequence>
<dbReference type="Pfam" id="PF12998">
    <property type="entry name" value="ING"/>
    <property type="match status" value="1"/>
</dbReference>
<evidence type="ECO:0000313" key="19">
    <source>
        <dbReference type="EMBL" id="KAB8343086.1"/>
    </source>
</evidence>
<evidence type="ECO:0000259" key="18">
    <source>
        <dbReference type="PROSITE" id="PS50016"/>
    </source>
</evidence>
<comment type="domain">
    <text evidence="16">The PHD-type zinc finger mediates the binding to H3K4me3.</text>
</comment>
<dbReference type="PROSITE" id="PS50016">
    <property type="entry name" value="ZF_PHD_2"/>
    <property type="match status" value="1"/>
</dbReference>
<feature type="region of interest" description="Disordered" evidence="17">
    <location>
        <begin position="185"/>
        <end position="378"/>
    </location>
</feature>
<accession>A0A5N6KTL4</accession>
<feature type="binding site" evidence="14">
    <location>
        <position position="392"/>
    </location>
    <ligand>
        <name>Zn(2+)</name>
        <dbReference type="ChEBI" id="CHEBI:29105"/>
        <label>1</label>
    </ligand>
</feature>
<feature type="binding site" evidence="14">
    <location>
        <position position="414"/>
    </location>
    <ligand>
        <name>Zn(2+)</name>
        <dbReference type="ChEBI" id="CHEBI:29105"/>
        <label>1</label>
    </ligand>
</feature>
<evidence type="ECO:0000256" key="2">
    <source>
        <dbReference type="ARBA" id="ARBA00010210"/>
    </source>
</evidence>
<protein>
    <recommendedName>
        <fullName evidence="16">PHD finger protein ING</fullName>
    </recommendedName>
</protein>
<feature type="compositionally biased region" description="Basic residues" evidence="17">
    <location>
        <begin position="313"/>
        <end position="323"/>
    </location>
</feature>
<dbReference type="InterPro" id="IPR019787">
    <property type="entry name" value="Znf_PHD-finger"/>
</dbReference>
<evidence type="ECO:0000313" key="20">
    <source>
        <dbReference type="Proteomes" id="UP000327013"/>
    </source>
</evidence>
<dbReference type="PROSITE" id="PS01359">
    <property type="entry name" value="ZF_PHD_1"/>
    <property type="match status" value="1"/>
</dbReference>
<dbReference type="Proteomes" id="UP000327013">
    <property type="component" value="Unassembled WGS sequence"/>
</dbReference>
<keyword evidence="20" id="KW-1185">Reference proteome</keyword>
<dbReference type="InterPro" id="IPR028651">
    <property type="entry name" value="ING_fam"/>
</dbReference>
<evidence type="ECO:0000256" key="17">
    <source>
        <dbReference type="SAM" id="MobiDB-lite"/>
    </source>
</evidence>